<protein>
    <recommendedName>
        <fullName evidence="4">FAS1 domain-containing protein</fullName>
    </recommendedName>
</protein>
<accession>A0A069QE82</accession>
<sequence>MKRIKFFAAACLLTLISVSCTQYNFEDSGEANGNHNCTMWEYFSKAPYNWKLLQEMITRAGLEDVFKGTSSYGKDITYFGATSNSIRAYLFENGMKTVDEIPVDDCKAFVLNGLLTKRKLLDDFKEGRKSSDPNVTIGTGGETFEMASGKQFWVYTFRDTYSGVPGAGPKRIYVTSLDTSKESAVASSNIQTLTGVVHSMDYDFRLRDF</sequence>
<dbReference type="PATRIC" id="fig|1122985.7.peg.2918"/>
<gene>
    <name evidence="2" type="ORF">HMPREF1991_02822</name>
</gene>
<dbReference type="Proteomes" id="UP000027442">
    <property type="component" value="Unassembled WGS sequence"/>
</dbReference>
<proteinExistence type="predicted"/>
<dbReference type="AlphaFoldDB" id="A0A069QE82"/>
<dbReference type="Gene3D" id="2.30.180.10">
    <property type="entry name" value="FAS1 domain"/>
    <property type="match status" value="1"/>
</dbReference>
<feature type="signal peptide" evidence="1">
    <location>
        <begin position="1"/>
        <end position="24"/>
    </location>
</feature>
<dbReference type="InterPro" id="IPR036378">
    <property type="entry name" value="FAS1_dom_sf"/>
</dbReference>
<organism evidence="2 3">
    <name type="scientific">Hoylesella loescheii DSM 19665 = JCM 12249 = ATCC 15930</name>
    <dbReference type="NCBI Taxonomy" id="1122985"/>
    <lineage>
        <taxon>Bacteria</taxon>
        <taxon>Pseudomonadati</taxon>
        <taxon>Bacteroidota</taxon>
        <taxon>Bacteroidia</taxon>
        <taxon>Bacteroidales</taxon>
        <taxon>Prevotellaceae</taxon>
        <taxon>Hoylesella</taxon>
    </lineage>
</organism>
<dbReference type="HOGENOM" id="CLU_102929_0_0_10"/>
<name>A0A069QE82_HOYLO</name>
<comment type="caution">
    <text evidence="2">The sequence shown here is derived from an EMBL/GenBank/DDBJ whole genome shotgun (WGS) entry which is preliminary data.</text>
</comment>
<evidence type="ECO:0008006" key="4">
    <source>
        <dbReference type="Google" id="ProtNLM"/>
    </source>
</evidence>
<evidence type="ECO:0000313" key="3">
    <source>
        <dbReference type="Proteomes" id="UP000027442"/>
    </source>
</evidence>
<dbReference type="PROSITE" id="PS51257">
    <property type="entry name" value="PROKAR_LIPOPROTEIN"/>
    <property type="match status" value="1"/>
</dbReference>
<keyword evidence="3" id="KW-1185">Reference proteome</keyword>
<evidence type="ECO:0000256" key="1">
    <source>
        <dbReference type="SAM" id="SignalP"/>
    </source>
</evidence>
<reference evidence="2 3" key="1">
    <citation type="submission" date="2013-08" db="EMBL/GenBank/DDBJ databases">
        <authorList>
            <person name="Weinstock G."/>
            <person name="Sodergren E."/>
            <person name="Wylie T."/>
            <person name="Fulton L."/>
            <person name="Fulton R."/>
            <person name="Fronick C."/>
            <person name="O'Laughlin M."/>
            <person name="Godfrey J."/>
            <person name="Miner T."/>
            <person name="Herter B."/>
            <person name="Appelbaum E."/>
            <person name="Cordes M."/>
            <person name="Lek S."/>
            <person name="Wollam A."/>
            <person name="Pepin K.H."/>
            <person name="Palsikar V.B."/>
            <person name="Mitreva M."/>
            <person name="Wilson R.K."/>
        </authorList>
    </citation>
    <scope>NUCLEOTIDE SEQUENCE [LARGE SCALE GENOMIC DNA]</scope>
    <source>
        <strain evidence="2 3">ATCC 15930</strain>
    </source>
</reference>
<keyword evidence="1" id="KW-0732">Signal</keyword>
<feature type="chain" id="PRO_5001668403" description="FAS1 domain-containing protein" evidence="1">
    <location>
        <begin position="25"/>
        <end position="209"/>
    </location>
</feature>
<dbReference type="EMBL" id="JNGW01000121">
    <property type="protein sequence ID" value="KDR51110.1"/>
    <property type="molecule type" value="Genomic_DNA"/>
</dbReference>
<evidence type="ECO:0000313" key="2">
    <source>
        <dbReference type="EMBL" id="KDR51110.1"/>
    </source>
</evidence>
<dbReference type="eggNOG" id="ENOG50338WT">
    <property type="taxonomic scope" value="Bacteria"/>
</dbReference>
<dbReference type="RefSeq" id="WP_018967194.1">
    <property type="nucleotide sequence ID" value="NZ_KB899213.1"/>
</dbReference>